<name>A0A2U8DLI0_9CLOT</name>
<dbReference type="KEGG" id="cdrk:B9W14_03295"/>
<evidence type="ECO:0000313" key="1">
    <source>
        <dbReference type="EMBL" id="AWI03546.1"/>
    </source>
</evidence>
<dbReference type="AlphaFoldDB" id="A0A2U8DLI0"/>
<dbReference type="Proteomes" id="UP000244910">
    <property type="component" value="Chromosome"/>
</dbReference>
<dbReference type="RefSeq" id="WP_052038034.1">
    <property type="nucleotide sequence ID" value="NZ_CP020953.1"/>
</dbReference>
<proteinExistence type="predicted"/>
<keyword evidence="2" id="KW-1185">Reference proteome</keyword>
<dbReference type="OrthoDB" id="2449942at2"/>
<dbReference type="EMBL" id="CP020953">
    <property type="protein sequence ID" value="AWI03546.1"/>
    <property type="molecule type" value="Genomic_DNA"/>
</dbReference>
<evidence type="ECO:0008006" key="3">
    <source>
        <dbReference type="Google" id="ProtNLM"/>
    </source>
</evidence>
<sequence>MKNKLALLIKSSQNGNKDSTLEIIIRFMPLIKSYSKKLKYDGSDTDLIIRLIEVINKFPLLKKLIGKMKLT</sequence>
<evidence type="ECO:0000313" key="2">
    <source>
        <dbReference type="Proteomes" id="UP000244910"/>
    </source>
</evidence>
<accession>A0A2U8DLI0</accession>
<gene>
    <name evidence="1" type="ORF">B9W14_03295</name>
</gene>
<reference evidence="2" key="1">
    <citation type="submission" date="2017-04" db="EMBL/GenBank/DDBJ databases">
        <authorList>
            <person name="Song Y."/>
            <person name="Cho B.-K."/>
        </authorList>
    </citation>
    <scope>NUCLEOTIDE SEQUENCE [LARGE SCALE GENOMIC DNA]</scope>
    <source>
        <strain evidence="2">SL1</strain>
    </source>
</reference>
<protein>
    <recommendedName>
        <fullName evidence="3">Helix-turn-helix conjugative transposon-like domain-containing protein</fullName>
    </recommendedName>
</protein>
<organism evidence="1 2">
    <name type="scientific">Clostridium drakei</name>
    <dbReference type="NCBI Taxonomy" id="332101"/>
    <lineage>
        <taxon>Bacteria</taxon>
        <taxon>Bacillati</taxon>
        <taxon>Bacillota</taxon>
        <taxon>Clostridia</taxon>
        <taxon>Eubacteriales</taxon>
        <taxon>Clostridiaceae</taxon>
        <taxon>Clostridium</taxon>
    </lineage>
</organism>